<reference evidence="1 2" key="1">
    <citation type="submission" date="2020-08" db="EMBL/GenBank/DDBJ databases">
        <title>Genomic Encyclopedia of Type Strains, Phase IV (KMG-IV): sequencing the most valuable type-strain genomes for metagenomic binning, comparative biology and taxonomic classification.</title>
        <authorList>
            <person name="Goeker M."/>
        </authorList>
    </citation>
    <scope>NUCLEOTIDE SEQUENCE [LARGE SCALE GENOMIC DNA]</scope>
    <source>
        <strain evidence="1 2">DSM 7465</strain>
    </source>
</reference>
<comment type="caution">
    <text evidence="1">The sequence shown here is derived from an EMBL/GenBank/DDBJ whole genome shotgun (WGS) entry which is preliminary data.</text>
</comment>
<dbReference type="AlphaFoldDB" id="A0A840HPZ3"/>
<dbReference type="EMBL" id="JACHOV010000001">
    <property type="protein sequence ID" value="MBB4640122.1"/>
    <property type="molecule type" value="Genomic_DNA"/>
</dbReference>
<proteinExistence type="predicted"/>
<protein>
    <submittedName>
        <fullName evidence="1">Uncharacterized protein</fullName>
    </submittedName>
</protein>
<sequence length="74" mass="7606">MVSDGPSRTADCVVTRGNPSIARQHPVRAMERLRQAGLLASGSSLAARLPGFASSGLRGHKLAGYSCGGSPGLW</sequence>
<name>A0A840HPZ3_9SPHN</name>
<evidence type="ECO:0000313" key="2">
    <source>
        <dbReference type="Proteomes" id="UP000575068"/>
    </source>
</evidence>
<accession>A0A840HPZ3</accession>
<keyword evidence="2" id="KW-1185">Reference proteome</keyword>
<dbReference type="Proteomes" id="UP000575068">
    <property type="component" value="Unassembled WGS sequence"/>
</dbReference>
<evidence type="ECO:0000313" key="1">
    <source>
        <dbReference type="EMBL" id="MBB4640122.1"/>
    </source>
</evidence>
<gene>
    <name evidence="1" type="ORF">HNQ99_000402</name>
</gene>
<organism evidence="1 2">
    <name type="scientific">Rhizorhapis suberifaciens</name>
    <name type="common">corky root of lettuce</name>
    <dbReference type="NCBI Taxonomy" id="13656"/>
    <lineage>
        <taxon>Bacteria</taxon>
        <taxon>Pseudomonadati</taxon>
        <taxon>Pseudomonadota</taxon>
        <taxon>Alphaproteobacteria</taxon>
        <taxon>Sphingomonadales</taxon>
        <taxon>Sphingomonadaceae</taxon>
        <taxon>Rhizorhapis</taxon>
    </lineage>
</organism>